<comment type="similarity">
    <text evidence="1">Belongs to the TACO1 family.</text>
</comment>
<dbReference type="GO" id="GO:0005737">
    <property type="term" value="C:cytoplasm"/>
    <property type="evidence" value="ECO:0007669"/>
    <property type="project" value="UniProtKB-ARBA"/>
</dbReference>
<feature type="region of interest" description="Disordered" evidence="4">
    <location>
        <begin position="1"/>
        <end position="22"/>
    </location>
</feature>
<dbReference type="Pfam" id="PF01709">
    <property type="entry name" value="Transcrip_reg"/>
    <property type="match status" value="1"/>
</dbReference>
<evidence type="ECO:0000259" key="5">
    <source>
        <dbReference type="Pfam" id="PF01709"/>
    </source>
</evidence>
<dbReference type="InterPro" id="IPR029072">
    <property type="entry name" value="YebC-like"/>
</dbReference>
<feature type="compositionally biased region" description="Polar residues" evidence="4">
    <location>
        <begin position="1"/>
        <end position="10"/>
    </location>
</feature>
<feature type="domain" description="TACO1/YebC-like second and third" evidence="5">
    <location>
        <begin position="83"/>
        <end position="138"/>
    </location>
</feature>
<evidence type="ECO:0000256" key="3">
    <source>
        <dbReference type="ARBA" id="ARBA00023163"/>
    </source>
</evidence>
<sequence length="178" mass="19557">MSGHSKWTQIKHQKGSEDKKRGKLFSILSKRISIASRADKNPKTNQALQTAIDKARAVNMPGATIDRAIKRGAGELQGHGEISEVIYEAYAPGAVQLIVTTTTDNRNRTTANLRRLITDSGGSLSGSGSVLWNFIRDGDRYTPTTIQSVDDDTGRKIEELVAALREDEDVEEVYTNLL</sequence>
<feature type="domain" description="TACO1/YebC-like N-terminal" evidence="6">
    <location>
        <begin position="5"/>
        <end position="75"/>
    </location>
</feature>
<dbReference type="InterPro" id="IPR049083">
    <property type="entry name" value="TACO1_YebC_N"/>
</dbReference>
<dbReference type="AlphaFoldDB" id="A0A1G2AE05"/>
<evidence type="ECO:0000313" key="8">
    <source>
        <dbReference type="Proteomes" id="UP000178315"/>
    </source>
</evidence>
<evidence type="ECO:0000313" key="7">
    <source>
        <dbReference type="EMBL" id="OGY74257.1"/>
    </source>
</evidence>
<dbReference type="InterPro" id="IPR002876">
    <property type="entry name" value="Transcrip_reg_TACO1-like"/>
</dbReference>
<comment type="caution">
    <text evidence="7">The sequence shown here is derived from an EMBL/GenBank/DDBJ whole genome shotgun (WGS) entry which is preliminary data.</text>
</comment>
<proteinExistence type="inferred from homology"/>
<gene>
    <name evidence="7" type="ORF">A3H61_01375</name>
</gene>
<dbReference type="InterPro" id="IPR026564">
    <property type="entry name" value="Transcrip_reg_TACO1-like_dom3"/>
</dbReference>
<keyword evidence="3" id="KW-0804">Transcription</keyword>
<dbReference type="SUPFAM" id="SSF75625">
    <property type="entry name" value="YebC-like"/>
    <property type="match status" value="1"/>
</dbReference>
<evidence type="ECO:0008006" key="9">
    <source>
        <dbReference type="Google" id="ProtNLM"/>
    </source>
</evidence>
<protein>
    <recommendedName>
        <fullName evidence="9">Transcriptional regulator</fullName>
    </recommendedName>
</protein>
<dbReference type="Pfam" id="PF20772">
    <property type="entry name" value="TACO1_YebC_N"/>
    <property type="match status" value="1"/>
</dbReference>
<dbReference type="Proteomes" id="UP000178315">
    <property type="component" value="Unassembled WGS sequence"/>
</dbReference>
<organism evidence="7 8">
    <name type="scientific">Candidatus Jacksonbacteria bacterium RIFCSPLOWO2_02_FULL_44_20</name>
    <dbReference type="NCBI Taxonomy" id="1798460"/>
    <lineage>
        <taxon>Bacteria</taxon>
        <taxon>Candidatus Jacksoniibacteriota</taxon>
    </lineage>
</organism>
<evidence type="ECO:0000259" key="6">
    <source>
        <dbReference type="Pfam" id="PF20772"/>
    </source>
</evidence>
<dbReference type="InterPro" id="IPR017856">
    <property type="entry name" value="Integrase-like_N"/>
</dbReference>
<dbReference type="PANTHER" id="PTHR12532:SF0">
    <property type="entry name" value="TRANSLATIONAL ACTIVATOR OF CYTOCHROME C OXIDASE 1"/>
    <property type="match status" value="1"/>
</dbReference>
<dbReference type="InterPro" id="IPR048300">
    <property type="entry name" value="TACO1_YebC-like_2nd/3rd_dom"/>
</dbReference>
<evidence type="ECO:0000256" key="1">
    <source>
        <dbReference type="ARBA" id="ARBA00008724"/>
    </source>
</evidence>
<keyword evidence="2" id="KW-0805">Transcription regulation</keyword>
<reference evidence="7 8" key="1">
    <citation type="journal article" date="2016" name="Nat. Commun.">
        <title>Thousands of microbial genomes shed light on interconnected biogeochemical processes in an aquifer system.</title>
        <authorList>
            <person name="Anantharaman K."/>
            <person name="Brown C.T."/>
            <person name="Hug L.A."/>
            <person name="Sharon I."/>
            <person name="Castelle C.J."/>
            <person name="Probst A.J."/>
            <person name="Thomas B.C."/>
            <person name="Singh A."/>
            <person name="Wilkins M.J."/>
            <person name="Karaoz U."/>
            <person name="Brodie E.L."/>
            <person name="Williams K.H."/>
            <person name="Hubbard S.S."/>
            <person name="Banfield J.F."/>
        </authorList>
    </citation>
    <scope>NUCLEOTIDE SEQUENCE [LARGE SCALE GENOMIC DNA]</scope>
</reference>
<dbReference type="FunFam" id="1.10.10.200:FF:000002">
    <property type="entry name" value="Probable transcriptional regulatory protein CLM62_37755"/>
    <property type="match status" value="1"/>
</dbReference>
<evidence type="ECO:0000256" key="4">
    <source>
        <dbReference type="SAM" id="MobiDB-lite"/>
    </source>
</evidence>
<dbReference type="PANTHER" id="PTHR12532">
    <property type="entry name" value="TRANSLATIONAL ACTIVATOR OF CYTOCHROME C OXIDASE 1"/>
    <property type="match status" value="1"/>
</dbReference>
<dbReference type="Gene3D" id="3.30.70.980">
    <property type="match status" value="1"/>
</dbReference>
<dbReference type="Gene3D" id="1.10.10.200">
    <property type="match status" value="1"/>
</dbReference>
<dbReference type="EMBL" id="MHJU01000001">
    <property type="protein sequence ID" value="OGY74257.1"/>
    <property type="molecule type" value="Genomic_DNA"/>
</dbReference>
<name>A0A1G2AE05_9BACT</name>
<evidence type="ECO:0000256" key="2">
    <source>
        <dbReference type="ARBA" id="ARBA00023015"/>
    </source>
</evidence>
<accession>A0A1G2AE05</accession>